<dbReference type="SUPFAM" id="SSF55961">
    <property type="entry name" value="Bet v1-like"/>
    <property type="match status" value="1"/>
</dbReference>
<protein>
    <submittedName>
        <fullName evidence="1">SRPBCC family protein</fullName>
    </submittedName>
</protein>
<dbReference type="Pfam" id="PF10604">
    <property type="entry name" value="Polyketide_cyc2"/>
    <property type="match status" value="1"/>
</dbReference>
<keyword evidence="2" id="KW-1185">Reference proteome</keyword>
<name>A0A3B0C6V2_9BACL</name>
<dbReference type="Gene3D" id="3.30.530.20">
    <property type="match status" value="1"/>
</dbReference>
<evidence type="ECO:0000313" key="1">
    <source>
        <dbReference type="EMBL" id="RKN81985.1"/>
    </source>
</evidence>
<organism evidence="1 2">
    <name type="scientific">Paenibacillus ginsengarvi</name>
    <dbReference type="NCBI Taxonomy" id="400777"/>
    <lineage>
        <taxon>Bacteria</taxon>
        <taxon>Bacillati</taxon>
        <taxon>Bacillota</taxon>
        <taxon>Bacilli</taxon>
        <taxon>Bacillales</taxon>
        <taxon>Paenibacillaceae</taxon>
        <taxon>Paenibacillus</taxon>
    </lineage>
</organism>
<reference evidence="1 2" key="1">
    <citation type="journal article" date="2007" name="Int. J. Syst. Evol. Microbiol.">
        <title>Paenibacillus ginsengarvi sp. nov., isolated from soil from ginseng cultivation.</title>
        <authorList>
            <person name="Yoon M.H."/>
            <person name="Ten L.N."/>
            <person name="Im W.T."/>
        </authorList>
    </citation>
    <scope>NUCLEOTIDE SEQUENCE [LARGE SCALE GENOMIC DNA]</scope>
    <source>
        <strain evidence="1 2">KCTC 13059</strain>
    </source>
</reference>
<comment type="caution">
    <text evidence="1">The sequence shown here is derived from an EMBL/GenBank/DDBJ whole genome shotgun (WGS) entry which is preliminary data.</text>
</comment>
<dbReference type="InterPro" id="IPR019587">
    <property type="entry name" value="Polyketide_cyclase/dehydratase"/>
</dbReference>
<evidence type="ECO:0000313" key="2">
    <source>
        <dbReference type="Proteomes" id="UP000282311"/>
    </source>
</evidence>
<accession>A0A3B0C6V2</accession>
<dbReference type="EMBL" id="RBAH01000013">
    <property type="protein sequence ID" value="RKN81985.1"/>
    <property type="molecule type" value="Genomic_DNA"/>
</dbReference>
<dbReference type="AlphaFoldDB" id="A0A3B0C6V2"/>
<dbReference type="Proteomes" id="UP000282311">
    <property type="component" value="Unassembled WGS sequence"/>
</dbReference>
<gene>
    <name evidence="1" type="ORF">D7M11_18585</name>
</gene>
<proteinExistence type="predicted"/>
<dbReference type="CDD" id="cd07821">
    <property type="entry name" value="PYR_PYL_RCAR_like"/>
    <property type="match status" value="1"/>
</dbReference>
<dbReference type="InterPro" id="IPR023393">
    <property type="entry name" value="START-like_dom_sf"/>
</dbReference>
<sequence length="135" mass="14909">MGRRTGMATIQREIEINCSLDKAWVQLRDFGNAAALFAGVLVDCREASGQRTVTFGNGYVVQERLVSIDEETCRLAYAVVDGGFTHHSASMQLLPTAEGVRFVWISDFLPDEASQRVEPLVEAGCLAIKRFLQTL</sequence>